<dbReference type="PANTHER" id="PTHR12651">
    <property type="entry name" value="26S PROTEASOME NON-ATPASE REGULATORY SUBUNIT 9"/>
    <property type="match status" value="1"/>
</dbReference>
<dbReference type="SUPFAM" id="SSF50156">
    <property type="entry name" value="PDZ domain-like"/>
    <property type="match status" value="1"/>
</dbReference>
<dbReference type="VEuPathDB" id="TriTrypDB:TM35_000631070"/>
<proteinExistence type="predicted"/>
<comment type="caution">
    <text evidence="4">The sequence shown here is derived from an EMBL/GenBank/DDBJ whole genome shotgun (WGS) entry which is preliminary data.</text>
</comment>
<accession>A0A1X0NG23</accession>
<dbReference type="InterPro" id="IPR035269">
    <property type="entry name" value="PSMD9"/>
</dbReference>
<keyword evidence="4" id="KW-0647">Proteasome</keyword>
<evidence type="ECO:0000313" key="4">
    <source>
        <dbReference type="EMBL" id="ORC83607.1"/>
    </source>
</evidence>
<evidence type="ECO:0000259" key="3">
    <source>
        <dbReference type="Pfam" id="PF18265"/>
    </source>
</evidence>
<feature type="compositionally biased region" description="Basic and acidic residues" evidence="2">
    <location>
        <begin position="107"/>
        <end position="131"/>
    </location>
</feature>
<dbReference type="GO" id="GO:0070682">
    <property type="term" value="P:proteasome regulatory particle assembly"/>
    <property type="evidence" value="ECO:0007669"/>
    <property type="project" value="InterPro"/>
</dbReference>
<protein>
    <submittedName>
        <fullName evidence="4">Putative proteasome 26S non-ATPase subunit 9</fullName>
    </submittedName>
</protein>
<evidence type="ECO:0000256" key="1">
    <source>
        <dbReference type="ARBA" id="ARBA00023186"/>
    </source>
</evidence>
<dbReference type="RefSeq" id="XP_028877673.1">
    <property type="nucleotide sequence ID" value="XM_029031022.1"/>
</dbReference>
<evidence type="ECO:0000313" key="5">
    <source>
        <dbReference type="Proteomes" id="UP000192257"/>
    </source>
</evidence>
<dbReference type="PANTHER" id="PTHR12651:SF1">
    <property type="entry name" value="26S PROTEASOME NON-ATPASE REGULATORY SUBUNIT 9"/>
    <property type="match status" value="1"/>
</dbReference>
<dbReference type="STRING" id="67003.A0A1X0NG23"/>
<keyword evidence="1" id="KW-0143">Chaperone</keyword>
<dbReference type="GO" id="GO:0005737">
    <property type="term" value="C:cytoplasm"/>
    <property type="evidence" value="ECO:0007669"/>
    <property type="project" value="TreeGrafter"/>
</dbReference>
<gene>
    <name evidence="4" type="ORF">TM35_000631070</name>
</gene>
<evidence type="ECO:0000256" key="2">
    <source>
        <dbReference type="SAM" id="MobiDB-lite"/>
    </source>
</evidence>
<dbReference type="Gene3D" id="6.10.140.1710">
    <property type="match status" value="1"/>
</dbReference>
<dbReference type="Proteomes" id="UP000192257">
    <property type="component" value="Unassembled WGS sequence"/>
</dbReference>
<dbReference type="Gene3D" id="2.30.42.10">
    <property type="match status" value="1"/>
</dbReference>
<feature type="domain" description="Nas2 N-terminal" evidence="3">
    <location>
        <begin position="16"/>
        <end position="92"/>
    </location>
</feature>
<feature type="region of interest" description="Disordered" evidence="2">
    <location>
        <begin position="94"/>
        <end position="131"/>
    </location>
</feature>
<keyword evidence="5" id="KW-1185">Reference proteome</keyword>
<dbReference type="InterPro" id="IPR036034">
    <property type="entry name" value="PDZ_sf"/>
</dbReference>
<dbReference type="OrthoDB" id="72325at2759"/>
<dbReference type="GeneID" id="39990802"/>
<dbReference type="GO" id="GO:0005634">
    <property type="term" value="C:nucleus"/>
    <property type="evidence" value="ECO:0007669"/>
    <property type="project" value="TreeGrafter"/>
</dbReference>
<dbReference type="InterPro" id="IPR040815">
    <property type="entry name" value="Nas2_N"/>
</dbReference>
<dbReference type="GO" id="GO:0000502">
    <property type="term" value="C:proteasome complex"/>
    <property type="evidence" value="ECO:0007669"/>
    <property type="project" value="UniProtKB-KW"/>
</dbReference>
<dbReference type="Pfam" id="PF18265">
    <property type="entry name" value="Nas2_N"/>
    <property type="match status" value="1"/>
</dbReference>
<name>A0A1X0NG23_9TRYP</name>
<organism evidence="4 5">
    <name type="scientific">Trypanosoma theileri</name>
    <dbReference type="NCBI Taxonomy" id="67003"/>
    <lineage>
        <taxon>Eukaryota</taxon>
        <taxon>Discoba</taxon>
        <taxon>Euglenozoa</taxon>
        <taxon>Kinetoplastea</taxon>
        <taxon>Metakinetoplastina</taxon>
        <taxon>Trypanosomatida</taxon>
        <taxon>Trypanosomatidae</taxon>
        <taxon>Trypanosoma</taxon>
    </lineage>
</organism>
<reference evidence="4 5" key="1">
    <citation type="submission" date="2017-03" db="EMBL/GenBank/DDBJ databases">
        <title>An alternative strategy for trypanosome survival in the mammalian bloodstream revealed through genome and transcriptome analysis of the ubiquitous bovine parasite Trypanosoma (Megatrypanum) theileri.</title>
        <authorList>
            <person name="Kelly S."/>
            <person name="Ivens A."/>
            <person name="Mott A."/>
            <person name="O'Neill E."/>
            <person name="Emms D."/>
            <person name="Macleod O."/>
            <person name="Voorheis P."/>
            <person name="Matthews J."/>
            <person name="Matthews K."/>
            <person name="Carrington M."/>
        </authorList>
    </citation>
    <scope>NUCLEOTIDE SEQUENCE [LARGE SCALE GENOMIC DNA]</scope>
    <source>
        <strain evidence="4">Edinburgh</strain>
    </source>
</reference>
<sequence>MMADGSPSTLREELLSLDAQRLTIVQAMEEAMAFLDTTPVGMHAPLVDEEGFPRDDCDLYAVRKARHTVNCGKNDLKSIETAMHEKLALLHEKNQEEAKQQMQQAGKKSEEDEKDQQEKKRKIEEEERKKRIREISGKTPFVRVVSVAMGSPGAEAGLTAGDLILQYGSLDAAGISLHGWEEMGRVTSTHEGQMLTVWIRREEGEEQGEENVVNEARELFIVPQRWAGGGLLGCAFEPCIPDPSA</sequence>
<dbReference type="AlphaFoldDB" id="A0A1X0NG23"/>
<dbReference type="EMBL" id="NBCO01000063">
    <property type="protein sequence ID" value="ORC83607.1"/>
    <property type="molecule type" value="Genomic_DNA"/>
</dbReference>